<organism evidence="1 3">
    <name type="scientific">Corynebacterium kutscheri</name>
    <dbReference type="NCBI Taxonomy" id="35755"/>
    <lineage>
        <taxon>Bacteria</taxon>
        <taxon>Bacillati</taxon>
        <taxon>Actinomycetota</taxon>
        <taxon>Actinomycetes</taxon>
        <taxon>Mycobacteriales</taxon>
        <taxon>Corynebacteriaceae</taxon>
        <taxon>Corynebacterium</taxon>
    </lineage>
</organism>
<proteinExistence type="predicted"/>
<evidence type="ECO:0000313" key="1">
    <source>
        <dbReference type="EMBL" id="AKE42075.1"/>
    </source>
</evidence>
<accession>A0A0F6R1U5</accession>
<reference evidence="2 4" key="2">
    <citation type="submission" date="2018-12" db="EMBL/GenBank/DDBJ databases">
        <authorList>
            <consortium name="Pathogen Informatics"/>
        </authorList>
    </citation>
    <scope>NUCLEOTIDE SEQUENCE [LARGE SCALE GENOMIC DNA]</scope>
    <source>
        <strain evidence="2 4">NCTC949</strain>
    </source>
</reference>
<evidence type="ECO:0000313" key="2">
    <source>
        <dbReference type="EMBL" id="VEH06037.1"/>
    </source>
</evidence>
<evidence type="ECO:0000313" key="3">
    <source>
        <dbReference type="Proteomes" id="UP000033457"/>
    </source>
</evidence>
<evidence type="ECO:0000313" key="4">
    <source>
        <dbReference type="Proteomes" id="UP000271380"/>
    </source>
</evidence>
<dbReference type="KEGG" id="cku:UL82_09690"/>
<dbReference type="Proteomes" id="UP000271380">
    <property type="component" value="Chromosome"/>
</dbReference>
<keyword evidence="3" id="KW-1185">Reference proteome</keyword>
<dbReference type="EMBL" id="CP011312">
    <property type="protein sequence ID" value="AKE42075.1"/>
    <property type="molecule type" value="Genomic_DNA"/>
</dbReference>
<dbReference type="EMBL" id="LR134377">
    <property type="protein sequence ID" value="VEH06037.1"/>
    <property type="molecule type" value="Genomic_DNA"/>
</dbReference>
<dbReference type="Proteomes" id="UP000033457">
    <property type="component" value="Chromosome"/>
</dbReference>
<protein>
    <submittedName>
        <fullName evidence="1">Uncharacterized protein</fullName>
    </submittedName>
</protein>
<dbReference type="AlphaFoldDB" id="A0A0F6R1U5"/>
<sequence>MIHYLIEYNRRTGQVSVSDNLTLEEAIHARIEKNRKRSSKDIEVVVITSPSRESLELSHSRYFRRHKENAYTGRSSL</sequence>
<gene>
    <name evidence="2" type="ORF">NCTC949_00917</name>
    <name evidence="1" type="ORF">UL82_09690</name>
</gene>
<dbReference type="HOGENOM" id="CLU_181434_1_0_11"/>
<name>A0A0F6R1U5_9CORY</name>
<reference evidence="1 3" key="1">
    <citation type="journal article" date="2015" name="Genome Announc.">
        <title>Complete Genome Sequence of Corynebacterium kutscheri DSM 20755, a Corynebacterial Type Strain with Remarkably Low G+C Content of Chromosomal DNA.</title>
        <authorList>
            <person name="Ruckert C."/>
            <person name="Albersmeier A."/>
            <person name="Winkler A."/>
            <person name="Tauch A."/>
        </authorList>
    </citation>
    <scope>NUCLEOTIDE SEQUENCE [LARGE SCALE GENOMIC DNA]</scope>
    <source>
        <strain evidence="1 3">DSM 20755</strain>
    </source>
</reference>